<dbReference type="Proteomes" id="UP000826271">
    <property type="component" value="Unassembled WGS sequence"/>
</dbReference>
<feature type="domain" description="Myb/SANT-like" evidence="1">
    <location>
        <begin position="54"/>
        <end position="146"/>
    </location>
</feature>
<evidence type="ECO:0000313" key="2">
    <source>
        <dbReference type="EMBL" id="KAG8381999.1"/>
    </source>
</evidence>
<dbReference type="EMBL" id="WHWC01000005">
    <property type="protein sequence ID" value="KAG8381999.1"/>
    <property type="molecule type" value="Genomic_DNA"/>
</dbReference>
<dbReference type="AlphaFoldDB" id="A0AAV6XHL7"/>
<dbReference type="InterPro" id="IPR024752">
    <property type="entry name" value="Myb/SANT-like_dom"/>
</dbReference>
<name>A0AAV6XHL7_9LAMI</name>
<gene>
    <name evidence="2" type="ORF">BUALT_Bualt05G0030900</name>
</gene>
<evidence type="ECO:0000259" key="1">
    <source>
        <dbReference type="Pfam" id="PF12776"/>
    </source>
</evidence>
<proteinExistence type="predicted"/>
<evidence type="ECO:0000313" key="3">
    <source>
        <dbReference type="Proteomes" id="UP000826271"/>
    </source>
</evidence>
<reference evidence="2" key="1">
    <citation type="submission" date="2019-10" db="EMBL/GenBank/DDBJ databases">
        <authorList>
            <person name="Zhang R."/>
            <person name="Pan Y."/>
            <person name="Wang J."/>
            <person name="Ma R."/>
            <person name="Yu S."/>
        </authorList>
    </citation>
    <scope>NUCLEOTIDE SEQUENCE</scope>
    <source>
        <strain evidence="2">LA-IB0</strain>
        <tissue evidence="2">Leaf</tissue>
    </source>
</reference>
<organism evidence="2 3">
    <name type="scientific">Buddleja alternifolia</name>
    <dbReference type="NCBI Taxonomy" id="168488"/>
    <lineage>
        <taxon>Eukaryota</taxon>
        <taxon>Viridiplantae</taxon>
        <taxon>Streptophyta</taxon>
        <taxon>Embryophyta</taxon>
        <taxon>Tracheophyta</taxon>
        <taxon>Spermatophyta</taxon>
        <taxon>Magnoliopsida</taxon>
        <taxon>eudicotyledons</taxon>
        <taxon>Gunneridae</taxon>
        <taxon>Pentapetalae</taxon>
        <taxon>asterids</taxon>
        <taxon>lamiids</taxon>
        <taxon>Lamiales</taxon>
        <taxon>Scrophulariaceae</taxon>
        <taxon>Buddlejeae</taxon>
        <taxon>Buddleja</taxon>
    </lineage>
</organism>
<keyword evidence="3" id="KW-1185">Reference proteome</keyword>
<comment type="caution">
    <text evidence="2">The sequence shown here is derived from an EMBL/GenBank/DDBJ whole genome shotgun (WGS) entry which is preliminary data.</text>
</comment>
<dbReference type="Pfam" id="PF12776">
    <property type="entry name" value="Myb_DNA-bind_3"/>
    <property type="match status" value="1"/>
</dbReference>
<accession>A0AAV6XHL7</accession>
<sequence length="333" mass="37786">MASDARDGDSIVLSNDISIEFSCCWFKLVFYLNVGFNMANNKFHNLEDTRVVARWTPNEESQFVNMLIDSSNGGNLFIVGKQREVLTELADKLTGETGKHFSYKKIVNKFKGLRTWYDNWERVHLWDGIRMNPTINMLETSYARWDVEHPSERKLRNEVVVDVDIIQIEDLDEVDVSHCSTAFSPNAAYAFRRFGERSEAKALPRFFAVLNADLEASASGTFDLQHKLIQAASSTTHSAAFSLPSPTSLLHPPFSRSSSIEEYFVVATEILTRVWLCVVSIPNLVFIAFLIVGYPVEGIEEATVILRDHVDEIDKEVKCKLMKKANDSEVTMK</sequence>
<protein>
    <recommendedName>
        <fullName evidence="1">Myb/SANT-like domain-containing protein</fullName>
    </recommendedName>
</protein>